<organism evidence="1 2">
    <name type="scientific">Blautia obeum</name>
    <dbReference type="NCBI Taxonomy" id="40520"/>
    <lineage>
        <taxon>Bacteria</taxon>
        <taxon>Bacillati</taxon>
        <taxon>Bacillota</taxon>
        <taxon>Clostridia</taxon>
        <taxon>Lachnospirales</taxon>
        <taxon>Lachnospiraceae</taxon>
        <taxon>Blautia</taxon>
    </lineage>
</organism>
<dbReference type="RefSeq" id="WP_055053213.1">
    <property type="nucleotide sequence ID" value="NZ_CYZA01000006.1"/>
</dbReference>
<proteinExistence type="predicted"/>
<name>A0A174A6E6_9FIRM</name>
<reference evidence="1 2" key="1">
    <citation type="submission" date="2015-09" db="EMBL/GenBank/DDBJ databases">
        <authorList>
            <consortium name="Pathogen Informatics"/>
        </authorList>
    </citation>
    <scope>NUCLEOTIDE SEQUENCE [LARGE SCALE GENOMIC DNA]</scope>
    <source>
        <strain evidence="1 2">2789STDY5608838</strain>
    </source>
</reference>
<dbReference type="Proteomes" id="UP000095447">
    <property type="component" value="Unassembled WGS sequence"/>
</dbReference>
<protein>
    <submittedName>
        <fullName evidence="1">Uncharacterized protein</fullName>
    </submittedName>
</protein>
<sequence>MKYKLRIYFKTGSNKGNLRKEEFFPTKELMQERYEELFNSKDYALNPTTWELIGDEWLRIF</sequence>
<dbReference type="AlphaFoldDB" id="A0A174A6E6"/>
<dbReference type="EMBL" id="CYZA01000006">
    <property type="protein sequence ID" value="CUN83743.1"/>
    <property type="molecule type" value="Genomic_DNA"/>
</dbReference>
<gene>
    <name evidence="1" type="ORF">ERS852395_01466</name>
</gene>
<evidence type="ECO:0000313" key="2">
    <source>
        <dbReference type="Proteomes" id="UP000095447"/>
    </source>
</evidence>
<accession>A0A174A6E6</accession>
<evidence type="ECO:0000313" key="1">
    <source>
        <dbReference type="EMBL" id="CUN83743.1"/>
    </source>
</evidence>